<evidence type="ECO:0000313" key="1">
    <source>
        <dbReference type="EMBL" id="GJT55885.1"/>
    </source>
</evidence>
<keyword evidence="2" id="KW-1185">Reference proteome</keyword>
<reference evidence="1" key="2">
    <citation type="submission" date="2022-01" db="EMBL/GenBank/DDBJ databases">
        <authorList>
            <person name="Yamashiro T."/>
            <person name="Shiraishi A."/>
            <person name="Satake H."/>
            <person name="Nakayama K."/>
        </authorList>
    </citation>
    <scope>NUCLEOTIDE SEQUENCE</scope>
</reference>
<comment type="caution">
    <text evidence="1">The sequence shown here is derived from an EMBL/GenBank/DDBJ whole genome shotgun (WGS) entry which is preliminary data.</text>
</comment>
<reference evidence="1" key="1">
    <citation type="journal article" date="2022" name="Int. J. Mol. Sci.">
        <title>Draft Genome of Tanacetum Coccineum: Genomic Comparison of Closely Related Tanacetum-Family Plants.</title>
        <authorList>
            <person name="Yamashiro T."/>
            <person name="Shiraishi A."/>
            <person name="Nakayama K."/>
            <person name="Satake H."/>
        </authorList>
    </citation>
    <scope>NUCLEOTIDE SEQUENCE</scope>
</reference>
<accession>A0ABQ5EY41</accession>
<name>A0ABQ5EY41_9ASTR</name>
<proteinExistence type="predicted"/>
<gene>
    <name evidence="1" type="ORF">Tco_0990939</name>
</gene>
<evidence type="ECO:0000313" key="2">
    <source>
        <dbReference type="Proteomes" id="UP001151760"/>
    </source>
</evidence>
<protein>
    <submittedName>
        <fullName evidence="1">Uncharacterized protein</fullName>
    </submittedName>
</protein>
<organism evidence="1 2">
    <name type="scientific">Tanacetum coccineum</name>
    <dbReference type="NCBI Taxonomy" id="301880"/>
    <lineage>
        <taxon>Eukaryota</taxon>
        <taxon>Viridiplantae</taxon>
        <taxon>Streptophyta</taxon>
        <taxon>Embryophyta</taxon>
        <taxon>Tracheophyta</taxon>
        <taxon>Spermatophyta</taxon>
        <taxon>Magnoliopsida</taxon>
        <taxon>eudicotyledons</taxon>
        <taxon>Gunneridae</taxon>
        <taxon>Pentapetalae</taxon>
        <taxon>asterids</taxon>
        <taxon>campanulids</taxon>
        <taxon>Asterales</taxon>
        <taxon>Asteraceae</taxon>
        <taxon>Asteroideae</taxon>
        <taxon>Anthemideae</taxon>
        <taxon>Anthemidinae</taxon>
        <taxon>Tanacetum</taxon>
    </lineage>
</organism>
<dbReference type="EMBL" id="BQNB010016796">
    <property type="protein sequence ID" value="GJT55885.1"/>
    <property type="molecule type" value="Genomic_DNA"/>
</dbReference>
<sequence>MEQMTSICDMVGQYMQKKEEDKRIAEDQAAKDRYWKIPICYDDDDDEESSIPLKDIIISGLPLCVAVTPVLLIEEPVDSLIMEDEHLDTIPATESDEVIKSSVKDLVPILSEFEGIPDKMCDVPFRNNSPPLDISKYQIEGFFDSNDDSTSIDEDSFSIDDIDYVEASPPDSELIEAINSNPPPSSDFMTKSPSTFLNFFLEETNTFDNSVPESETFCFHLEENSSGSTTTRFDYSLSDYEAFYLEDDHIEEKSSGSTTTHADFSQYYSFIFDLLINPFPPADRSDFYHEEFTGELAHIISPSEYDHFYFKIEPNSGNFTMDVVEDIFDNPTREARVHMPNVVPTHPTLYLDSDFTLSSDSLGSDLAVSFPSETRNKIFDPGIFIGVQSMRFLSLDEFSISFIRDLPFLVIGTFLLFSL</sequence>
<dbReference type="Proteomes" id="UP001151760">
    <property type="component" value="Unassembled WGS sequence"/>
</dbReference>